<comment type="caution">
    <text evidence="2">The sequence shown here is derived from an EMBL/GenBank/DDBJ whole genome shotgun (WGS) entry which is preliminary data.</text>
</comment>
<dbReference type="PANTHER" id="PTHR38780:SF1">
    <property type="entry name" value="PROTEIN TUSC"/>
    <property type="match status" value="1"/>
</dbReference>
<dbReference type="RefSeq" id="WP_202936022.1">
    <property type="nucleotide sequence ID" value="NZ_JARQTW010000008.1"/>
</dbReference>
<sequence length="120" mass="13490">MSKLAFVFKSAPHGTARAREGLDALLAATAFTKEEDIDVFFIGEGVLNLLVEQEPENILQRDVAEAFKVLDVYDINNRYLCLDSIMDFGVSDKECALVCEPLEREELLKKLQSAEKVMTF</sequence>
<protein>
    <submittedName>
        <fullName evidence="2">Sulfurtransferase complex subunit TusC</fullName>
        <ecNumber evidence="2">2.8.1.-</ecNumber>
    </submittedName>
</protein>
<name>A0AAW6QBM9_9PAST</name>
<dbReference type="EC" id="2.8.1.-" evidence="2"/>
<accession>A0AAW6QBM9</accession>
<evidence type="ECO:0000313" key="2">
    <source>
        <dbReference type="EMBL" id="MDG2949911.1"/>
    </source>
</evidence>
<evidence type="ECO:0000256" key="1">
    <source>
        <dbReference type="ARBA" id="ARBA00005996"/>
    </source>
</evidence>
<dbReference type="Gene3D" id="3.40.1260.10">
    <property type="entry name" value="DsrEFH-like"/>
    <property type="match status" value="1"/>
</dbReference>
<dbReference type="Proteomes" id="UP001214976">
    <property type="component" value="Unassembled WGS sequence"/>
</dbReference>
<organism evidence="2 3">
    <name type="scientific">Exercitatus varius</name>
    <dbReference type="NCBI Taxonomy" id="67857"/>
    <lineage>
        <taxon>Bacteria</taxon>
        <taxon>Pseudomonadati</taxon>
        <taxon>Pseudomonadota</taxon>
        <taxon>Gammaproteobacteria</taxon>
        <taxon>Pasteurellales</taxon>
        <taxon>Pasteurellaceae</taxon>
        <taxon>Exercitatus</taxon>
    </lineage>
</organism>
<proteinExistence type="inferred from homology"/>
<evidence type="ECO:0000313" key="3">
    <source>
        <dbReference type="Proteomes" id="UP001214976"/>
    </source>
</evidence>
<dbReference type="NCBIfam" id="TIGR03010">
    <property type="entry name" value="sulf_tusC_dsrF"/>
    <property type="match status" value="1"/>
</dbReference>
<comment type="similarity">
    <text evidence="1">Belongs to the DsrF/TusC family.</text>
</comment>
<dbReference type="PANTHER" id="PTHR38780">
    <property type="entry name" value="PROTEIN TUSC"/>
    <property type="match status" value="1"/>
</dbReference>
<dbReference type="SUPFAM" id="SSF75169">
    <property type="entry name" value="DsrEFH-like"/>
    <property type="match status" value="1"/>
</dbReference>
<dbReference type="InterPro" id="IPR017462">
    <property type="entry name" value="Sulphur_relay_TusC/DsrF"/>
</dbReference>
<dbReference type="GO" id="GO:0016740">
    <property type="term" value="F:transferase activity"/>
    <property type="evidence" value="ECO:0007669"/>
    <property type="project" value="UniProtKB-KW"/>
</dbReference>
<dbReference type="EMBL" id="JARQTW010000008">
    <property type="protein sequence ID" value="MDG2949911.1"/>
    <property type="molecule type" value="Genomic_DNA"/>
</dbReference>
<dbReference type="Pfam" id="PF02635">
    <property type="entry name" value="DsrE"/>
    <property type="match status" value="1"/>
</dbReference>
<keyword evidence="2" id="KW-0808">Transferase</keyword>
<dbReference type="AlphaFoldDB" id="A0AAW6QBM9"/>
<reference evidence="2" key="1">
    <citation type="submission" date="2023-03" db="EMBL/GenBank/DDBJ databases">
        <title>Classification of Bisgaard taxon 6 and taxon 10 as Exercitatus varius gen. nov., spec. nov.</title>
        <authorList>
            <person name="Christensen H."/>
        </authorList>
    </citation>
    <scope>NUCLEOTIDE SEQUENCE</scope>
    <source>
        <strain evidence="2">86116</strain>
    </source>
</reference>
<gene>
    <name evidence="2" type="primary">tusC</name>
    <name evidence="2" type="ORF">P7M15_05160</name>
</gene>
<dbReference type="InterPro" id="IPR003787">
    <property type="entry name" value="Sulphur_relay_DsrE/F-like"/>
</dbReference>
<dbReference type="InterPro" id="IPR027396">
    <property type="entry name" value="DsrEFH-like"/>
</dbReference>
<dbReference type="NCBIfam" id="NF001238">
    <property type="entry name" value="PRK00211.1"/>
    <property type="match status" value="1"/>
</dbReference>